<proteinExistence type="predicted"/>
<dbReference type="GO" id="GO:0016740">
    <property type="term" value="F:transferase activity"/>
    <property type="evidence" value="ECO:0007669"/>
    <property type="project" value="UniProtKB-KW"/>
</dbReference>
<dbReference type="SUPFAM" id="SSF56112">
    <property type="entry name" value="Protein kinase-like (PK-like)"/>
    <property type="match status" value="1"/>
</dbReference>
<dbReference type="RefSeq" id="XP_029231697.1">
    <property type="nucleotide sequence ID" value="XM_029368134.1"/>
</dbReference>
<comment type="caution">
    <text evidence="2">The sequence shown here is derived from an EMBL/GenBank/DDBJ whole genome shotgun (WGS) entry which is preliminary data.</text>
</comment>
<evidence type="ECO:0000313" key="3">
    <source>
        <dbReference type="Proteomes" id="UP000284403"/>
    </source>
</evidence>
<feature type="compositionally biased region" description="Pro residues" evidence="1">
    <location>
        <begin position="49"/>
        <end position="63"/>
    </location>
</feature>
<dbReference type="GeneID" id="40314807"/>
<protein>
    <submittedName>
        <fullName evidence="2">Transferase</fullName>
        <ecNumber evidence="2">2.7.-.-</ecNumber>
    </submittedName>
</protein>
<dbReference type="InterPro" id="IPR011009">
    <property type="entry name" value="Kinase-like_dom_sf"/>
</dbReference>
<dbReference type="EC" id="2.7.-.-" evidence="2"/>
<evidence type="ECO:0000313" key="2">
    <source>
        <dbReference type="EMBL" id="RNF26491.1"/>
    </source>
</evidence>
<organism evidence="2 3">
    <name type="scientific">Trypanosoma conorhini</name>
    <dbReference type="NCBI Taxonomy" id="83891"/>
    <lineage>
        <taxon>Eukaryota</taxon>
        <taxon>Discoba</taxon>
        <taxon>Euglenozoa</taxon>
        <taxon>Kinetoplastea</taxon>
        <taxon>Metakinetoplastina</taxon>
        <taxon>Trypanosomatida</taxon>
        <taxon>Trypanosomatidae</taxon>
        <taxon>Trypanosoma</taxon>
    </lineage>
</organism>
<keyword evidence="3" id="KW-1185">Reference proteome</keyword>
<evidence type="ECO:0000256" key="1">
    <source>
        <dbReference type="SAM" id="MobiDB-lite"/>
    </source>
</evidence>
<sequence length="714" mass="78924">MRRRREVRQRRRCCILAYVLCVCFLLILLQPAALLSFWGTGAGSQVPTSSPPAPAASSPPPYVPSENKATHAVVTATRVKISTDEEFDREALGLVKLQLKRQRQRQSMQPEAGKHVRCGEVLRCALLSPLALKACSMAFREVYDKVTEQGGDAPVTLLFSSSTKCQGDTASDLRARDFLEGSNRSIMNRLSSQISRMQKTAEASGLRFPSLQTLYEGVLEADAGRGDNTPSNVYGGRAHVFGGAFSAVQVLSVRYLLQGGLASFPSLEEGLATVLGAATTTYVLMSPPSSTLRAMALTEPLRQAAAKENCAFTQLPTDNMYLWKDGSPLSALVIGIHCPKGYGPGEGQTLRDSSPGQRLDMKGEVTQPLLCEHLPGRVLLARSIKYGSRTAIFHGKWRKQKVIVKLFHPYQYFSFQGFRDFMQERSRRSPLIHYPAFSCYSSKYNGIFQVQPVLGGHVTLQSLLSPWGARKRVSLRQRLEIAVQIVCIFEFLHAGHPAGFFLYDDNHPGQYLLKKEGDDFYAVRLIDIDTLQKGTAAPLATPRYPYSNVSSHCRCFYCRGRSNCMFFNTNEAYEACGQLQSREAWVAEMPLLVRPGRLCDGSSDMWFEAQLLFFLFDGTVAWRALSRDALLHQIKSGRVPRLTNSSGAAQHSEAMRQLLSRMFLSRPTETAVLRELRALCTAVGGCSRLAACPATAPVSAGGRYSSPLNLRLSR</sequence>
<dbReference type="EMBL" id="MKKU01000039">
    <property type="protein sequence ID" value="RNF26491.1"/>
    <property type="molecule type" value="Genomic_DNA"/>
</dbReference>
<accession>A0A422Q945</accession>
<dbReference type="Gene3D" id="1.10.510.10">
    <property type="entry name" value="Transferase(Phosphotransferase) domain 1"/>
    <property type="match status" value="1"/>
</dbReference>
<dbReference type="OrthoDB" id="250650at2759"/>
<gene>
    <name evidence="2" type="ORF">Tco025E_01196</name>
</gene>
<keyword evidence="2" id="KW-0808">Transferase</keyword>
<dbReference type="Proteomes" id="UP000284403">
    <property type="component" value="Unassembled WGS sequence"/>
</dbReference>
<dbReference type="AlphaFoldDB" id="A0A422Q945"/>
<feature type="region of interest" description="Disordered" evidence="1">
    <location>
        <begin position="46"/>
        <end position="69"/>
    </location>
</feature>
<reference evidence="2 3" key="1">
    <citation type="journal article" date="2018" name="BMC Genomics">
        <title>Genomic comparison of Trypanosoma conorhini and Trypanosoma rangeli to Trypanosoma cruzi strains of high and low virulence.</title>
        <authorList>
            <person name="Bradwell K.R."/>
            <person name="Koparde V.N."/>
            <person name="Matveyev A.V."/>
            <person name="Serrano M.G."/>
            <person name="Alves J.M."/>
            <person name="Parikh H."/>
            <person name="Huang B."/>
            <person name="Lee V."/>
            <person name="Espinosa-Alvarez O."/>
            <person name="Ortiz P.A."/>
            <person name="Costa-Martins A.G."/>
            <person name="Teixeira M.M."/>
            <person name="Buck G.A."/>
        </authorList>
    </citation>
    <scope>NUCLEOTIDE SEQUENCE [LARGE SCALE GENOMIC DNA]</scope>
    <source>
        <strain evidence="2 3">025E</strain>
    </source>
</reference>
<name>A0A422Q945_9TRYP</name>